<organism evidence="2 3">
    <name type="scientific">Rangifer tarandus platyrhynchus</name>
    <name type="common">Svalbard reindeer</name>
    <dbReference type="NCBI Taxonomy" id="3082113"/>
    <lineage>
        <taxon>Eukaryota</taxon>
        <taxon>Metazoa</taxon>
        <taxon>Chordata</taxon>
        <taxon>Craniata</taxon>
        <taxon>Vertebrata</taxon>
        <taxon>Euteleostomi</taxon>
        <taxon>Mammalia</taxon>
        <taxon>Eutheria</taxon>
        <taxon>Laurasiatheria</taxon>
        <taxon>Artiodactyla</taxon>
        <taxon>Ruminantia</taxon>
        <taxon>Pecora</taxon>
        <taxon>Cervidae</taxon>
        <taxon>Odocoileinae</taxon>
        <taxon>Rangifer</taxon>
    </lineage>
</organism>
<sequence>MDTMENIFHRLHCLHFLCFDESWTESGVFQSPVISISKSLCISCNFCSVKVLVCCLLKRWLESHLLRLIQCQEPEFYLVIDQDRSPCVLFVYICLVYLFRPFVFRLFESVF</sequence>
<name>A0ABN8ZLI3_RANTA</name>
<proteinExistence type="predicted"/>
<evidence type="ECO:0000313" key="3">
    <source>
        <dbReference type="Proteomes" id="UP001176941"/>
    </source>
</evidence>
<evidence type="ECO:0000313" key="2">
    <source>
        <dbReference type="EMBL" id="CAI9174780.1"/>
    </source>
</evidence>
<protein>
    <submittedName>
        <fullName evidence="2">Uncharacterized protein</fullName>
    </submittedName>
</protein>
<gene>
    <name evidence="2" type="ORF">MRATA1EN1_LOCUS23742</name>
</gene>
<feature type="transmembrane region" description="Helical" evidence="1">
    <location>
        <begin position="87"/>
        <end position="107"/>
    </location>
</feature>
<keyword evidence="1" id="KW-1133">Transmembrane helix</keyword>
<reference evidence="2" key="1">
    <citation type="submission" date="2023-04" db="EMBL/GenBank/DDBJ databases">
        <authorList>
            <consortium name="ELIXIR-Norway"/>
        </authorList>
    </citation>
    <scope>NUCLEOTIDE SEQUENCE [LARGE SCALE GENOMIC DNA]</scope>
</reference>
<accession>A0ABN8ZLI3</accession>
<keyword evidence="1" id="KW-0812">Transmembrane</keyword>
<dbReference type="Proteomes" id="UP001176941">
    <property type="component" value="Chromosome 4"/>
</dbReference>
<keyword evidence="3" id="KW-1185">Reference proteome</keyword>
<keyword evidence="1" id="KW-0472">Membrane</keyword>
<evidence type="ECO:0000256" key="1">
    <source>
        <dbReference type="SAM" id="Phobius"/>
    </source>
</evidence>
<dbReference type="EMBL" id="OX459940">
    <property type="protein sequence ID" value="CAI9174780.1"/>
    <property type="molecule type" value="Genomic_DNA"/>
</dbReference>